<feature type="domain" description="HTH tetR-type" evidence="5">
    <location>
        <begin position="18"/>
        <end position="78"/>
    </location>
</feature>
<dbReference type="AlphaFoldDB" id="A0A927JCH1"/>
<dbReference type="InterPro" id="IPR040611">
    <property type="entry name" value="AlkX_C"/>
</dbReference>
<keyword evidence="7" id="KW-1185">Reference proteome</keyword>
<dbReference type="Pfam" id="PF00440">
    <property type="entry name" value="TetR_N"/>
    <property type="match status" value="1"/>
</dbReference>
<accession>A0A927JCH1</accession>
<dbReference type="InterPro" id="IPR009057">
    <property type="entry name" value="Homeodomain-like_sf"/>
</dbReference>
<sequence length="208" mass="22770">MPNTSDDAPRPYPEQARELLVDVVLDSADRLIRAGGWARTRMEAIAQASGVSKPTLYRVFGTREQLASAYLDREVDRLTGVLRGALPGPAHRKDDPVGTVRRMLVLVLEALSDNPIVNAILTEDSSAASLLPLLTVHGDRLLERAAARLVELSSEWLPEIEEADRRVLADTIIRLLLSYSVLPGRSIEDTADTIIALVRPFLEDALGS</sequence>
<organism evidence="6 7">
    <name type="scientific">Lolliginicoccus lacisalsi</name>
    <dbReference type="NCBI Taxonomy" id="2742202"/>
    <lineage>
        <taxon>Bacteria</taxon>
        <taxon>Bacillati</taxon>
        <taxon>Actinomycetota</taxon>
        <taxon>Actinomycetes</taxon>
        <taxon>Mycobacteriales</taxon>
        <taxon>Hoyosellaceae</taxon>
        <taxon>Lolliginicoccus</taxon>
    </lineage>
</organism>
<dbReference type="RefSeq" id="WP_192038324.1">
    <property type="nucleotide sequence ID" value="NZ_JACYWE010000002.1"/>
</dbReference>
<keyword evidence="1" id="KW-0805">Transcription regulation</keyword>
<dbReference type="Pfam" id="PF18556">
    <property type="entry name" value="TetR_C_35"/>
    <property type="match status" value="1"/>
</dbReference>
<dbReference type="InterPro" id="IPR050109">
    <property type="entry name" value="HTH-type_TetR-like_transc_reg"/>
</dbReference>
<proteinExistence type="predicted"/>
<dbReference type="GO" id="GO:0000976">
    <property type="term" value="F:transcription cis-regulatory region binding"/>
    <property type="evidence" value="ECO:0007669"/>
    <property type="project" value="TreeGrafter"/>
</dbReference>
<evidence type="ECO:0000256" key="4">
    <source>
        <dbReference type="PROSITE-ProRule" id="PRU00335"/>
    </source>
</evidence>
<dbReference type="PRINTS" id="PR00455">
    <property type="entry name" value="HTHTETR"/>
</dbReference>
<dbReference type="EMBL" id="JACYWE010000002">
    <property type="protein sequence ID" value="MBD8505872.1"/>
    <property type="molecule type" value="Genomic_DNA"/>
</dbReference>
<evidence type="ECO:0000256" key="3">
    <source>
        <dbReference type="ARBA" id="ARBA00023163"/>
    </source>
</evidence>
<evidence type="ECO:0000256" key="1">
    <source>
        <dbReference type="ARBA" id="ARBA00023015"/>
    </source>
</evidence>
<dbReference type="PANTHER" id="PTHR30055">
    <property type="entry name" value="HTH-TYPE TRANSCRIPTIONAL REGULATOR RUTR"/>
    <property type="match status" value="1"/>
</dbReference>
<keyword evidence="2 4" id="KW-0238">DNA-binding</keyword>
<name>A0A927JCH1_9ACTN</name>
<dbReference type="Gene3D" id="1.10.357.10">
    <property type="entry name" value="Tetracycline Repressor, domain 2"/>
    <property type="match status" value="1"/>
</dbReference>
<dbReference type="PROSITE" id="PS50977">
    <property type="entry name" value="HTH_TETR_2"/>
    <property type="match status" value="1"/>
</dbReference>
<evidence type="ECO:0000313" key="6">
    <source>
        <dbReference type="EMBL" id="MBD8505872.1"/>
    </source>
</evidence>
<evidence type="ECO:0000256" key="2">
    <source>
        <dbReference type="ARBA" id="ARBA00023125"/>
    </source>
</evidence>
<feature type="DNA-binding region" description="H-T-H motif" evidence="4">
    <location>
        <begin position="41"/>
        <end position="60"/>
    </location>
</feature>
<dbReference type="Proteomes" id="UP000642993">
    <property type="component" value="Unassembled WGS sequence"/>
</dbReference>
<comment type="caution">
    <text evidence="6">The sequence shown here is derived from an EMBL/GenBank/DDBJ whole genome shotgun (WGS) entry which is preliminary data.</text>
</comment>
<dbReference type="SUPFAM" id="SSF46689">
    <property type="entry name" value="Homeodomain-like"/>
    <property type="match status" value="1"/>
</dbReference>
<reference evidence="6" key="1">
    <citation type="submission" date="2020-09" db="EMBL/GenBank/DDBJ databases">
        <title>Hoyosella lacisalsi sp. nov., a halotolerant actinobacterium isolated from soil of Lake Gudzhirganskoe.</title>
        <authorList>
            <person name="Yang Q."/>
            <person name="Guo P.Y."/>
            <person name="Liu S.W."/>
            <person name="Li F.N."/>
            <person name="Sun C.H."/>
        </authorList>
    </citation>
    <scope>NUCLEOTIDE SEQUENCE</scope>
    <source>
        <strain evidence="6">G463</strain>
    </source>
</reference>
<gene>
    <name evidence="6" type="ORF">HT102_05165</name>
</gene>
<evidence type="ECO:0000313" key="7">
    <source>
        <dbReference type="Proteomes" id="UP000642993"/>
    </source>
</evidence>
<protein>
    <submittedName>
        <fullName evidence="6">TetR family transcriptional regulator</fullName>
    </submittedName>
</protein>
<evidence type="ECO:0000259" key="5">
    <source>
        <dbReference type="PROSITE" id="PS50977"/>
    </source>
</evidence>
<dbReference type="PANTHER" id="PTHR30055:SF234">
    <property type="entry name" value="HTH-TYPE TRANSCRIPTIONAL REGULATOR BETI"/>
    <property type="match status" value="1"/>
</dbReference>
<dbReference type="GO" id="GO:0003700">
    <property type="term" value="F:DNA-binding transcription factor activity"/>
    <property type="evidence" value="ECO:0007669"/>
    <property type="project" value="TreeGrafter"/>
</dbReference>
<dbReference type="InterPro" id="IPR001647">
    <property type="entry name" value="HTH_TetR"/>
</dbReference>
<keyword evidence="3" id="KW-0804">Transcription</keyword>